<dbReference type="GO" id="GO:0016407">
    <property type="term" value="F:acetyltransferase activity"/>
    <property type="evidence" value="ECO:0007669"/>
    <property type="project" value="InterPro"/>
</dbReference>
<dbReference type="EMBL" id="KZ819291">
    <property type="protein sequence ID" value="PWN98483.1"/>
    <property type="molecule type" value="Genomic_DNA"/>
</dbReference>
<dbReference type="SUPFAM" id="SSF51161">
    <property type="entry name" value="Trimeric LpxA-like enzymes"/>
    <property type="match status" value="1"/>
</dbReference>
<evidence type="ECO:0000256" key="1">
    <source>
        <dbReference type="ARBA" id="ARBA00007274"/>
    </source>
</evidence>
<name>A0A316ZE17_9BASI</name>
<dbReference type="RefSeq" id="XP_025598762.1">
    <property type="nucleotide sequence ID" value="XM_025743716.1"/>
</dbReference>
<dbReference type="InterPro" id="IPR051159">
    <property type="entry name" value="Hexapeptide_acetyltransf"/>
</dbReference>
<dbReference type="Pfam" id="PF12464">
    <property type="entry name" value="Mac"/>
    <property type="match status" value="1"/>
</dbReference>
<organism evidence="4 5">
    <name type="scientific">Tilletiopsis washingtonensis</name>
    <dbReference type="NCBI Taxonomy" id="58919"/>
    <lineage>
        <taxon>Eukaryota</taxon>
        <taxon>Fungi</taxon>
        <taxon>Dikarya</taxon>
        <taxon>Basidiomycota</taxon>
        <taxon>Ustilaginomycotina</taxon>
        <taxon>Exobasidiomycetes</taxon>
        <taxon>Entylomatales</taxon>
        <taxon>Entylomatales incertae sedis</taxon>
        <taxon>Tilletiopsis</taxon>
    </lineage>
</organism>
<keyword evidence="2" id="KW-0808">Transferase</keyword>
<evidence type="ECO:0000259" key="3">
    <source>
        <dbReference type="SMART" id="SM01266"/>
    </source>
</evidence>
<dbReference type="STRING" id="58919.A0A316ZE17"/>
<evidence type="ECO:0000256" key="2">
    <source>
        <dbReference type="ARBA" id="ARBA00022679"/>
    </source>
</evidence>
<dbReference type="PANTHER" id="PTHR23416">
    <property type="entry name" value="SIALIC ACID SYNTHASE-RELATED"/>
    <property type="match status" value="1"/>
</dbReference>
<dbReference type="InterPro" id="IPR024688">
    <property type="entry name" value="Mac_dom"/>
</dbReference>
<gene>
    <name evidence="4" type="ORF">FA09DRAFT_334107</name>
</gene>
<feature type="domain" description="Maltose/galactoside acetyltransferase" evidence="3">
    <location>
        <begin position="30"/>
        <end position="89"/>
    </location>
</feature>
<dbReference type="Pfam" id="PF00132">
    <property type="entry name" value="Hexapep"/>
    <property type="match status" value="1"/>
</dbReference>
<evidence type="ECO:0000313" key="5">
    <source>
        <dbReference type="Proteomes" id="UP000245946"/>
    </source>
</evidence>
<dbReference type="CDD" id="cd03357">
    <property type="entry name" value="LbH_MAT_GAT"/>
    <property type="match status" value="1"/>
</dbReference>
<dbReference type="GO" id="GO:0008374">
    <property type="term" value="F:O-acyltransferase activity"/>
    <property type="evidence" value="ECO:0007669"/>
    <property type="project" value="TreeGrafter"/>
</dbReference>
<keyword evidence="5" id="KW-1185">Reference proteome</keyword>
<protein>
    <submittedName>
        <fullName evidence="4">Trimeric LpxA-like protein</fullName>
    </submittedName>
</protein>
<dbReference type="Proteomes" id="UP000245946">
    <property type="component" value="Unassembled WGS sequence"/>
</dbReference>
<dbReference type="GeneID" id="37271260"/>
<dbReference type="Gene3D" id="2.160.10.10">
    <property type="entry name" value="Hexapeptide repeat proteins"/>
    <property type="match status" value="1"/>
</dbReference>
<dbReference type="OrthoDB" id="25818at2759"/>
<proteinExistence type="inferred from homology"/>
<reference evidence="4 5" key="1">
    <citation type="journal article" date="2018" name="Mol. Biol. Evol.">
        <title>Broad Genomic Sampling Reveals a Smut Pathogenic Ancestry of the Fungal Clade Ustilaginomycotina.</title>
        <authorList>
            <person name="Kijpornyongpan T."/>
            <person name="Mondo S.J."/>
            <person name="Barry K."/>
            <person name="Sandor L."/>
            <person name="Lee J."/>
            <person name="Lipzen A."/>
            <person name="Pangilinan J."/>
            <person name="LaButti K."/>
            <person name="Hainaut M."/>
            <person name="Henrissat B."/>
            <person name="Grigoriev I.V."/>
            <person name="Spatafora J.W."/>
            <person name="Aime M.C."/>
        </authorList>
    </citation>
    <scope>NUCLEOTIDE SEQUENCE [LARGE SCALE GENOMIC DNA]</scope>
    <source>
        <strain evidence="4 5">MCA 4186</strain>
    </source>
</reference>
<dbReference type="AlphaFoldDB" id="A0A316ZE17"/>
<dbReference type="SMART" id="SM01266">
    <property type="entry name" value="Mac"/>
    <property type="match status" value="1"/>
</dbReference>
<dbReference type="InterPro" id="IPR011004">
    <property type="entry name" value="Trimer_LpxA-like_sf"/>
</dbReference>
<evidence type="ECO:0000313" key="4">
    <source>
        <dbReference type="EMBL" id="PWN98483.1"/>
    </source>
</evidence>
<accession>A0A316ZE17</accession>
<sequence>MSVPAHIPVEQRYAAADAAHAAQLSGMSQTQRMLAGLPYDPADAALVKARLRVRRIFRQFNLSETPADDAVGMGVERRRLFADLLGIKESDMAQNVFVEPPFWCDYGTNIRLEGNWYCNFNTTILDCAEVVIGDGVLFGPNVHLYGGTHTTAVPERVAGLERALPIIIGRDSWIGGNVSIMAGVTIGRGCTVGA</sequence>
<comment type="similarity">
    <text evidence="1">Belongs to the transferase hexapeptide repeat family.</text>
</comment>
<dbReference type="PANTHER" id="PTHR23416:SF23">
    <property type="entry name" value="ACETYLTRANSFERASE C18B11.09C-RELATED"/>
    <property type="match status" value="1"/>
</dbReference>
<dbReference type="InterPro" id="IPR001451">
    <property type="entry name" value="Hexapep"/>
</dbReference>